<organism evidence="2 3">
    <name type="scientific">Peiella sedimenti</name>
    <dbReference type="NCBI Taxonomy" id="3061083"/>
    <lineage>
        <taxon>Bacteria</taxon>
        <taxon>Pseudomonadati</taxon>
        <taxon>Pseudomonadota</taxon>
        <taxon>Alphaproteobacteria</taxon>
        <taxon>Caulobacterales</taxon>
        <taxon>Caulobacteraceae</taxon>
        <taxon>Peiella</taxon>
    </lineage>
</organism>
<dbReference type="RefSeq" id="WP_302109920.1">
    <property type="nucleotide sequence ID" value="NZ_JAUKTR010000003.1"/>
</dbReference>
<gene>
    <name evidence="2" type="ORF">Q0812_08635</name>
</gene>
<feature type="compositionally biased region" description="Basic and acidic residues" evidence="1">
    <location>
        <begin position="26"/>
        <end position="37"/>
    </location>
</feature>
<evidence type="ECO:0000313" key="2">
    <source>
        <dbReference type="EMBL" id="MDO1559491.1"/>
    </source>
</evidence>
<reference evidence="2" key="1">
    <citation type="submission" date="2023-07" db="EMBL/GenBank/DDBJ databases">
        <title>Brevundimonas soil sp. nov., isolated from the soil of chemical plant.</title>
        <authorList>
            <person name="Wu N."/>
        </authorList>
    </citation>
    <scope>NUCLEOTIDE SEQUENCE</scope>
    <source>
        <strain evidence="2">XZ-24</strain>
    </source>
</reference>
<evidence type="ECO:0000256" key="1">
    <source>
        <dbReference type="SAM" id="MobiDB-lite"/>
    </source>
</evidence>
<keyword evidence="3" id="KW-1185">Reference proteome</keyword>
<feature type="region of interest" description="Disordered" evidence="1">
    <location>
        <begin position="1"/>
        <end position="81"/>
    </location>
</feature>
<sequence>MQRDIHQQNQKGRIANDAQPLGERWGVADHEETMRTGRRERHTAGPDGPDAREVSDLTVSTGEASGAPKGSPAGVSTTEGD</sequence>
<name>A0ABT8SLX4_9CAUL</name>
<comment type="caution">
    <text evidence="2">The sequence shown here is derived from an EMBL/GenBank/DDBJ whole genome shotgun (WGS) entry which is preliminary data.</text>
</comment>
<protein>
    <submittedName>
        <fullName evidence="2">Uncharacterized protein</fullName>
    </submittedName>
</protein>
<evidence type="ECO:0000313" key="3">
    <source>
        <dbReference type="Proteomes" id="UP001169063"/>
    </source>
</evidence>
<proteinExistence type="predicted"/>
<dbReference type="EMBL" id="JAUKTR010000003">
    <property type="protein sequence ID" value="MDO1559491.1"/>
    <property type="molecule type" value="Genomic_DNA"/>
</dbReference>
<dbReference type="Proteomes" id="UP001169063">
    <property type="component" value="Unassembled WGS sequence"/>
</dbReference>
<accession>A0ABT8SLX4</accession>